<evidence type="ECO:0008006" key="2">
    <source>
        <dbReference type="Google" id="ProtNLM"/>
    </source>
</evidence>
<comment type="caution">
    <text evidence="1">The sequence shown here is derived from an EMBL/GenBank/DDBJ whole genome shotgun (WGS) entry which is preliminary data.</text>
</comment>
<sequence>MRHVLLVIVLAMTQLAGGCRRETGAEAKARSKARSAAKAESSVLEKLAGQDEAERWQAVVALSRDGRPSGRARGQLERMTRSANRRARCAATVVLAKIKPADTNRLAGLIEALDDPHRAMRVAAAEAIVAFGPAVEGATTALIGAVGSDDTKVRVLATEALVKIQPPTEQIVGVLADCLNDEFRPVRLHAIRALVAMDIAAPGVIPALRRAVASGSRELRQAALEALMAADLTTEGVVDAIAAVMSVDDPKLQADVMDKLLVADPAIPGVTAVWSMGLDSLDRKTRVRVMRGLRTAPPLPDVIDCIIKAARDEDRMISAMGLVRIGELGPQAKRAAPLLVEIITGPRKGRHMYTVDVLTHMAQEDPTLAPMLCKVLLTEEGDVRTKLVTAVGQGGLRAKELAGVLGDLLNHHETSAEIRKAIVAILSRLGPPAAAAARQLRAAAERADQPEALQRAIEDLLATFGAEDEPADSDH</sequence>
<organism evidence="1">
    <name type="scientific">marine sediment metagenome</name>
    <dbReference type="NCBI Taxonomy" id="412755"/>
    <lineage>
        <taxon>unclassified sequences</taxon>
        <taxon>metagenomes</taxon>
        <taxon>ecological metagenomes</taxon>
    </lineage>
</organism>
<gene>
    <name evidence="1" type="ORF">LCGC14_0162610</name>
</gene>
<dbReference type="InterPro" id="IPR004155">
    <property type="entry name" value="PBS_lyase_HEAT"/>
</dbReference>
<dbReference type="InterPro" id="IPR016024">
    <property type="entry name" value="ARM-type_fold"/>
</dbReference>
<accession>A0A0F9UVD9</accession>
<dbReference type="Gene3D" id="1.25.10.10">
    <property type="entry name" value="Leucine-rich Repeat Variant"/>
    <property type="match status" value="2"/>
</dbReference>
<dbReference type="PROSITE" id="PS51257">
    <property type="entry name" value="PROKAR_LIPOPROTEIN"/>
    <property type="match status" value="1"/>
</dbReference>
<dbReference type="Pfam" id="PF13646">
    <property type="entry name" value="HEAT_2"/>
    <property type="match status" value="1"/>
</dbReference>
<dbReference type="GO" id="GO:0016491">
    <property type="term" value="F:oxidoreductase activity"/>
    <property type="evidence" value="ECO:0007669"/>
    <property type="project" value="TreeGrafter"/>
</dbReference>
<proteinExistence type="predicted"/>
<dbReference type="SUPFAM" id="SSF48371">
    <property type="entry name" value="ARM repeat"/>
    <property type="match status" value="2"/>
</dbReference>
<name>A0A0F9UVD9_9ZZZZ</name>
<dbReference type="PANTHER" id="PTHR12697">
    <property type="entry name" value="PBS LYASE HEAT-LIKE PROTEIN"/>
    <property type="match status" value="1"/>
</dbReference>
<dbReference type="InterPro" id="IPR011989">
    <property type="entry name" value="ARM-like"/>
</dbReference>
<dbReference type="PANTHER" id="PTHR12697:SF38">
    <property type="entry name" value="PBS LYASE HEAT DOMAIN PROTEIN REPEAT-CONTAINING PROTEIN"/>
    <property type="match status" value="1"/>
</dbReference>
<dbReference type="EMBL" id="LAZR01000061">
    <property type="protein sequence ID" value="KKN97010.1"/>
    <property type="molecule type" value="Genomic_DNA"/>
</dbReference>
<evidence type="ECO:0000313" key="1">
    <source>
        <dbReference type="EMBL" id="KKN97010.1"/>
    </source>
</evidence>
<protein>
    <recommendedName>
        <fullName evidence="2">Clathrin/coatomer adaptor adaptin-like N-terminal domain-containing protein</fullName>
    </recommendedName>
</protein>
<dbReference type="SMART" id="SM00567">
    <property type="entry name" value="EZ_HEAT"/>
    <property type="match status" value="4"/>
</dbReference>
<dbReference type="AlphaFoldDB" id="A0A0F9UVD9"/>
<reference evidence="1" key="1">
    <citation type="journal article" date="2015" name="Nature">
        <title>Complex archaea that bridge the gap between prokaryotes and eukaryotes.</title>
        <authorList>
            <person name="Spang A."/>
            <person name="Saw J.H."/>
            <person name="Jorgensen S.L."/>
            <person name="Zaremba-Niedzwiedzka K."/>
            <person name="Martijn J."/>
            <person name="Lind A.E."/>
            <person name="van Eijk R."/>
            <person name="Schleper C."/>
            <person name="Guy L."/>
            <person name="Ettema T.J."/>
        </authorList>
    </citation>
    <scope>NUCLEOTIDE SEQUENCE</scope>
</reference>